<protein>
    <recommendedName>
        <fullName evidence="4">Microcin immunity protein</fullName>
    </recommendedName>
</protein>
<organism evidence="2 3">
    <name type="scientific">Serratia inhibens</name>
    <dbReference type="NCBI Taxonomy" id="2338073"/>
    <lineage>
        <taxon>Bacteria</taxon>
        <taxon>Pseudomonadati</taxon>
        <taxon>Pseudomonadota</taxon>
        <taxon>Gammaproteobacteria</taxon>
        <taxon>Enterobacterales</taxon>
        <taxon>Yersiniaceae</taxon>
        <taxon>Serratia</taxon>
    </lineage>
</organism>
<evidence type="ECO:0008006" key="4">
    <source>
        <dbReference type="Google" id="ProtNLM"/>
    </source>
</evidence>
<accession>A0AA92X035</accession>
<evidence type="ECO:0000313" key="3">
    <source>
        <dbReference type="Proteomes" id="UP000284338"/>
    </source>
</evidence>
<proteinExistence type="predicted"/>
<evidence type="ECO:0000256" key="1">
    <source>
        <dbReference type="SAM" id="Phobius"/>
    </source>
</evidence>
<dbReference type="AlphaFoldDB" id="A0AA92X035"/>
<feature type="transmembrane region" description="Helical" evidence="1">
    <location>
        <begin position="62"/>
        <end position="84"/>
    </location>
</feature>
<feature type="transmembrane region" description="Helical" evidence="1">
    <location>
        <begin position="6"/>
        <end position="22"/>
    </location>
</feature>
<name>A0AA92X035_9GAMM</name>
<dbReference type="Proteomes" id="UP000284338">
    <property type="component" value="Unassembled WGS sequence"/>
</dbReference>
<keyword evidence="1" id="KW-0472">Membrane</keyword>
<gene>
    <name evidence="2" type="ORF">D4100_24440</name>
</gene>
<reference evidence="2 3" key="1">
    <citation type="submission" date="2018-09" db="EMBL/GenBank/DDBJ databases">
        <title>Draft genome of a novel serratia sp. strain with antifungal activity.</title>
        <authorList>
            <person name="Dichmann S.I."/>
            <person name="Park B.P."/>
            <person name="Pathiraja D."/>
            <person name="Choi I.-G."/>
            <person name="Stougaard P."/>
            <person name="Hennessy R.C."/>
        </authorList>
    </citation>
    <scope>NUCLEOTIDE SEQUENCE [LARGE SCALE GENOMIC DNA]</scope>
    <source>
        <strain evidence="2 3">S40</strain>
    </source>
</reference>
<feature type="transmembrane region" description="Helical" evidence="1">
    <location>
        <begin position="29"/>
        <end position="47"/>
    </location>
</feature>
<evidence type="ECO:0000313" key="2">
    <source>
        <dbReference type="EMBL" id="RJF52630.1"/>
    </source>
</evidence>
<keyword evidence="3" id="KW-1185">Reference proteome</keyword>
<keyword evidence="1" id="KW-0812">Transmembrane</keyword>
<sequence length="89" mass="10301">MFTFAFSPLFFAIMACIIYLYKNGKNNSIHLAYVFAISFFTGFLYPISRSLVNNSNDMDEIFFIKSLLVSLTALVIDTVIFTIYKRMKQ</sequence>
<comment type="caution">
    <text evidence="2">The sequence shown here is derived from an EMBL/GenBank/DDBJ whole genome shotgun (WGS) entry which is preliminary data.</text>
</comment>
<keyword evidence="1" id="KW-1133">Transmembrane helix</keyword>
<dbReference type="EMBL" id="QYYG01000013">
    <property type="protein sequence ID" value="RJF52630.1"/>
    <property type="molecule type" value="Genomic_DNA"/>
</dbReference>